<dbReference type="SUPFAM" id="SSF103473">
    <property type="entry name" value="MFS general substrate transporter"/>
    <property type="match status" value="1"/>
</dbReference>
<evidence type="ECO:0000256" key="3">
    <source>
        <dbReference type="ARBA" id="ARBA00022475"/>
    </source>
</evidence>
<feature type="transmembrane region" description="Helical" evidence="8">
    <location>
        <begin position="273"/>
        <end position="292"/>
    </location>
</feature>
<dbReference type="RefSeq" id="WP_146977134.1">
    <property type="nucleotide sequence ID" value="NZ_VOSL01000144.1"/>
</dbReference>
<evidence type="ECO:0000313" key="11">
    <source>
        <dbReference type="Proteomes" id="UP000321046"/>
    </source>
</evidence>
<feature type="transmembrane region" description="Helical" evidence="8">
    <location>
        <begin position="139"/>
        <end position="160"/>
    </location>
</feature>
<feature type="transmembrane region" description="Helical" evidence="8">
    <location>
        <begin position="245"/>
        <end position="266"/>
    </location>
</feature>
<evidence type="ECO:0000256" key="5">
    <source>
        <dbReference type="ARBA" id="ARBA00022692"/>
    </source>
</evidence>
<evidence type="ECO:0000256" key="1">
    <source>
        <dbReference type="ARBA" id="ARBA00004429"/>
    </source>
</evidence>
<dbReference type="PROSITE" id="PS50850">
    <property type="entry name" value="MFS"/>
    <property type="match status" value="1"/>
</dbReference>
<dbReference type="AlphaFoldDB" id="A0A5C6X0Y5"/>
<evidence type="ECO:0000256" key="8">
    <source>
        <dbReference type="SAM" id="Phobius"/>
    </source>
</evidence>
<dbReference type="Pfam" id="PF12832">
    <property type="entry name" value="MFS_1_like"/>
    <property type="match status" value="1"/>
</dbReference>
<accession>A0A5C6X0Y5</accession>
<dbReference type="Proteomes" id="UP000321046">
    <property type="component" value="Unassembled WGS sequence"/>
</dbReference>
<evidence type="ECO:0000256" key="4">
    <source>
        <dbReference type="ARBA" id="ARBA00022519"/>
    </source>
</evidence>
<keyword evidence="6 8" id="KW-1133">Transmembrane helix</keyword>
<keyword evidence="7 8" id="KW-0472">Membrane</keyword>
<proteinExistence type="predicted"/>
<dbReference type="GO" id="GO:0015528">
    <property type="term" value="F:lactose:proton symporter activity"/>
    <property type="evidence" value="ECO:0007669"/>
    <property type="project" value="TreeGrafter"/>
</dbReference>
<evidence type="ECO:0000259" key="9">
    <source>
        <dbReference type="PROSITE" id="PS50850"/>
    </source>
</evidence>
<sequence length="401" mass="42387">MTSLPNAEDEFGGARAGSLALIYATSLATVLIFTYLPRHFEALGLSGAMIGTIFAARTIAQSIASPLWATLADRHDRLTATTRALLVSGVVAVIALPFVSAPLALFGVLVAYALTAGCALPLIDALTLRAAGAEGFSRLRAFGSAGFGVAALGAAALGLSYTHAEIAAMTPWALVIATALTALATLGLPPGERRRARPRPDWSLFKELWRAPLVVIFAIAALHWASQMPYNLFLVFLCEERDFPAWSPGLAVGVGIAAEIVAFAMAPRLLKRINPLPLFALSIVLTALRWFITAYVTSLPVILAAQLGHAFSYGAFYVAMMAILDRRIPPEVRATGQGALYLVVFGLGGALGAGLGGWLLDVAPASRTFAAAGWLELAAFIGLVTAWRWLHRGPTTFLRHA</sequence>
<dbReference type="InterPro" id="IPR024989">
    <property type="entry name" value="MFS_assoc_dom"/>
</dbReference>
<evidence type="ECO:0000256" key="6">
    <source>
        <dbReference type="ARBA" id="ARBA00022989"/>
    </source>
</evidence>
<dbReference type="PANTHER" id="PTHR23522">
    <property type="entry name" value="BLL5896 PROTEIN"/>
    <property type="match status" value="1"/>
</dbReference>
<reference evidence="10 11" key="1">
    <citation type="submission" date="2019-08" db="EMBL/GenBank/DDBJ databases">
        <title>Bradymonadales sp. TMQ2.</title>
        <authorList>
            <person name="Liang Q."/>
        </authorList>
    </citation>
    <scope>NUCLEOTIDE SEQUENCE [LARGE SCALE GENOMIC DNA]</scope>
    <source>
        <strain evidence="10 11">TMQ2</strain>
    </source>
</reference>
<evidence type="ECO:0000256" key="2">
    <source>
        <dbReference type="ARBA" id="ARBA00022448"/>
    </source>
</evidence>
<keyword evidence="2" id="KW-0813">Transport</keyword>
<feature type="transmembrane region" description="Helical" evidence="8">
    <location>
        <begin position="298"/>
        <end position="319"/>
    </location>
</feature>
<feature type="transmembrane region" description="Helical" evidence="8">
    <location>
        <begin position="371"/>
        <end position="390"/>
    </location>
</feature>
<name>A0A5C6X0Y5_9DELT</name>
<dbReference type="GO" id="GO:0030395">
    <property type="term" value="F:lactose binding"/>
    <property type="evidence" value="ECO:0007669"/>
    <property type="project" value="TreeGrafter"/>
</dbReference>
<protein>
    <submittedName>
        <fullName evidence="10">MFS transporter</fullName>
    </submittedName>
</protein>
<dbReference type="OrthoDB" id="9150135at2"/>
<dbReference type="InterPro" id="IPR026032">
    <property type="entry name" value="HcaT-like"/>
</dbReference>
<feature type="transmembrane region" description="Helical" evidence="8">
    <location>
        <begin position="105"/>
        <end position="127"/>
    </location>
</feature>
<organism evidence="10 11">
    <name type="scientific">Lujinxingia vulgaris</name>
    <dbReference type="NCBI Taxonomy" id="2600176"/>
    <lineage>
        <taxon>Bacteria</taxon>
        <taxon>Deltaproteobacteria</taxon>
        <taxon>Bradymonadales</taxon>
        <taxon>Lujinxingiaceae</taxon>
        <taxon>Lujinxingia</taxon>
    </lineage>
</organism>
<dbReference type="InterPro" id="IPR036259">
    <property type="entry name" value="MFS_trans_sf"/>
</dbReference>
<keyword evidence="4" id="KW-0997">Cell inner membrane</keyword>
<evidence type="ECO:0000256" key="7">
    <source>
        <dbReference type="ARBA" id="ARBA00023136"/>
    </source>
</evidence>
<feature type="transmembrane region" description="Helical" evidence="8">
    <location>
        <begin position="80"/>
        <end position="99"/>
    </location>
</feature>
<dbReference type="InterPro" id="IPR020846">
    <property type="entry name" value="MFS_dom"/>
</dbReference>
<comment type="caution">
    <text evidence="10">The sequence shown here is derived from an EMBL/GenBank/DDBJ whole genome shotgun (WGS) entry which is preliminary data.</text>
</comment>
<keyword evidence="5 8" id="KW-0812">Transmembrane</keyword>
<evidence type="ECO:0000313" key="10">
    <source>
        <dbReference type="EMBL" id="TXD31868.1"/>
    </source>
</evidence>
<gene>
    <name evidence="10" type="ORF">FRC96_19750</name>
</gene>
<feature type="transmembrane region" description="Helical" evidence="8">
    <location>
        <begin position="208"/>
        <end position="225"/>
    </location>
</feature>
<feature type="transmembrane region" description="Helical" evidence="8">
    <location>
        <begin position="339"/>
        <end position="359"/>
    </location>
</feature>
<dbReference type="GO" id="GO:0005886">
    <property type="term" value="C:plasma membrane"/>
    <property type="evidence" value="ECO:0007669"/>
    <property type="project" value="UniProtKB-SubCell"/>
</dbReference>
<dbReference type="Gene3D" id="1.20.1250.20">
    <property type="entry name" value="MFS general substrate transporter like domains"/>
    <property type="match status" value="2"/>
</dbReference>
<feature type="transmembrane region" description="Helical" evidence="8">
    <location>
        <begin position="166"/>
        <end position="188"/>
    </location>
</feature>
<feature type="transmembrane region" description="Helical" evidence="8">
    <location>
        <begin position="12"/>
        <end position="36"/>
    </location>
</feature>
<comment type="subcellular location">
    <subcellularLocation>
        <location evidence="1">Cell inner membrane</location>
        <topology evidence="1">Multi-pass membrane protein</topology>
    </subcellularLocation>
</comment>
<feature type="domain" description="Major facilitator superfamily (MFS) profile" evidence="9">
    <location>
        <begin position="204"/>
        <end position="401"/>
    </location>
</feature>
<dbReference type="PANTHER" id="PTHR23522:SF10">
    <property type="entry name" value="3-PHENYLPROPIONIC ACID TRANSPORTER-RELATED"/>
    <property type="match status" value="1"/>
</dbReference>
<keyword evidence="3" id="KW-1003">Cell membrane</keyword>
<dbReference type="PIRSF" id="PIRSF004925">
    <property type="entry name" value="HcaT"/>
    <property type="match status" value="1"/>
</dbReference>
<dbReference type="EMBL" id="VOSL01000144">
    <property type="protein sequence ID" value="TXD31868.1"/>
    <property type="molecule type" value="Genomic_DNA"/>
</dbReference>